<dbReference type="InterPro" id="IPR036922">
    <property type="entry name" value="Rieske_2Fe-2S_sf"/>
</dbReference>
<dbReference type="Gene3D" id="2.102.10.10">
    <property type="entry name" value="Rieske [2Fe-2S] iron-sulphur domain"/>
    <property type="match status" value="1"/>
</dbReference>
<evidence type="ECO:0000256" key="4">
    <source>
        <dbReference type="ARBA" id="ARBA00023004"/>
    </source>
</evidence>
<keyword evidence="5" id="KW-0411">Iron-sulfur</keyword>
<dbReference type="GO" id="GO:0008942">
    <property type="term" value="F:nitrite reductase [NAD(P)H] activity"/>
    <property type="evidence" value="ECO:0007669"/>
    <property type="project" value="InterPro"/>
</dbReference>
<evidence type="ECO:0000256" key="3">
    <source>
        <dbReference type="ARBA" id="ARBA00023002"/>
    </source>
</evidence>
<evidence type="ECO:0000256" key="1">
    <source>
        <dbReference type="ARBA" id="ARBA00022714"/>
    </source>
</evidence>
<evidence type="ECO:0000256" key="6">
    <source>
        <dbReference type="ARBA" id="ARBA00023063"/>
    </source>
</evidence>
<reference evidence="8 9" key="1">
    <citation type="submission" date="2017-01" db="EMBL/GenBank/DDBJ databases">
        <title>Novel large sulfur bacteria in the metagenomes of groundwater-fed chemosynthetic microbial mats in the Lake Huron basin.</title>
        <authorList>
            <person name="Sharrar A.M."/>
            <person name="Flood B.E."/>
            <person name="Bailey J.V."/>
            <person name="Jones D.S."/>
            <person name="Biddanda B."/>
            <person name="Ruberg S.A."/>
            <person name="Marcus D.N."/>
            <person name="Dick G.J."/>
        </authorList>
    </citation>
    <scope>NUCLEOTIDE SEQUENCE [LARGE SCALE GENOMIC DNA]</scope>
    <source>
        <strain evidence="8">A8</strain>
    </source>
</reference>
<dbReference type="AlphaFoldDB" id="A0A1Y1Q6W8"/>
<evidence type="ECO:0000313" key="9">
    <source>
        <dbReference type="Proteomes" id="UP000192491"/>
    </source>
</evidence>
<evidence type="ECO:0000256" key="5">
    <source>
        <dbReference type="ARBA" id="ARBA00023014"/>
    </source>
</evidence>
<dbReference type="Pfam" id="PF00355">
    <property type="entry name" value="Rieske"/>
    <property type="match status" value="1"/>
</dbReference>
<dbReference type="GO" id="GO:0046872">
    <property type="term" value="F:metal ion binding"/>
    <property type="evidence" value="ECO:0007669"/>
    <property type="project" value="UniProtKB-KW"/>
</dbReference>
<dbReference type="Proteomes" id="UP000192491">
    <property type="component" value="Unassembled WGS sequence"/>
</dbReference>
<keyword evidence="6" id="KW-0534">Nitrate assimilation</keyword>
<dbReference type="GO" id="GO:0042128">
    <property type="term" value="P:nitrate assimilation"/>
    <property type="evidence" value="ECO:0007669"/>
    <property type="project" value="UniProtKB-KW"/>
</dbReference>
<evidence type="ECO:0000259" key="7">
    <source>
        <dbReference type="PROSITE" id="PS51296"/>
    </source>
</evidence>
<organism evidence="8 9">
    <name type="scientific">Thiothrix lacustris</name>
    <dbReference type="NCBI Taxonomy" id="525917"/>
    <lineage>
        <taxon>Bacteria</taxon>
        <taxon>Pseudomonadati</taxon>
        <taxon>Pseudomonadota</taxon>
        <taxon>Gammaproteobacteria</taxon>
        <taxon>Thiotrichales</taxon>
        <taxon>Thiotrichaceae</taxon>
        <taxon>Thiothrix</taxon>
    </lineage>
</organism>
<comment type="caution">
    <text evidence="8">The sequence shown here is derived from an EMBL/GenBank/DDBJ whole genome shotgun (WGS) entry which is preliminary data.</text>
</comment>
<gene>
    <name evidence="8" type="ORF">BWK73_53625</name>
</gene>
<keyword evidence="1" id="KW-0001">2Fe-2S</keyword>
<accession>A0A1Y1Q6W8</accession>
<dbReference type="GO" id="GO:0051537">
    <property type="term" value="F:2 iron, 2 sulfur cluster binding"/>
    <property type="evidence" value="ECO:0007669"/>
    <property type="project" value="UniProtKB-KW"/>
</dbReference>
<evidence type="ECO:0000313" key="8">
    <source>
        <dbReference type="EMBL" id="OQW97868.1"/>
    </source>
</evidence>
<dbReference type="InterPro" id="IPR012748">
    <property type="entry name" value="Rieske-like_NirD"/>
</dbReference>
<dbReference type="NCBIfam" id="TIGR02378">
    <property type="entry name" value="nirD_assim_sml"/>
    <property type="match status" value="1"/>
</dbReference>
<keyword evidence="3" id="KW-0560">Oxidoreductase</keyword>
<dbReference type="EMBL" id="MTEJ01000786">
    <property type="protein sequence ID" value="OQW97868.1"/>
    <property type="molecule type" value="Genomic_DNA"/>
</dbReference>
<dbReference type="PROSITE" id="PS51296">
    <property type="entry name" value="RIESKE"/>
    <property type="match status" value="1"/>
</dbReference>
<name>A0A1Y1Q6W8_9GAMM</name>
<dbReference type="PANTHER" id="PTHR21496:SF23">
    <property type="entry name" value="3-PHENYLPROPIONATE_CINNAMIC ACID DIOXYGENASE FERREDOXIN SUBUNIT"/>
    <property type="match status" value="1"/>
</dbReference>
<proteinExistence type="predicted"/>
<dbReference type="SUPFAM" id="SSF50022">
    <property type="entry name" value="ISP domain"/>
    <property type="match status" value="1"/>
</dbReference>
<dbReference type="InterPro" id="IPR017941">
    <property type="entry name" value="Rieske_2Fe-2S"/>
</dbReference>
<dbReference type="CDD" id="cd03530">
    <property type="entry name" value="Rieske_NirD_small_Bacillus"/>
    <property type="match status" value="1"/>
</dbReference>
<sequence length="119" mass="12826">MSRWIEVVELNKIPVLGSRLIKTRDTDIAVFRGSDDQVYAIRDACPHKGGPLSQGIMHGSTVTCPLHNWKIDLASGNALAPDHGCSNVFAVKVEGGKVFLELPLTPQPPLPQGSRGSKN</sequence>
<dbReference type="STRING" id="1123401.GCA_000621325_03239"/>
<feature type="domain" description="Rieske" evidence="7">
    <location>
        <begin position="5"/>
        <end position="100"/>
    </location>
</feature>
<dbReference type="PANTHER" id="PTHR21496">
    <property type="entry name" value="FERREDOXIN-RELATED"/>
    <property type="match status" value="1"/>
</dbReference>
<protein>
    <submittedName>
        <fullName evidence="8">Nitrite reductase (NAD(P)H) small subunit</fullName>
    </submittedName>
</protein>
<evidence type="ECO:0000256" key="2">
    <source>
        <dbReference type="ARBA" id="ARBA00022723"/>
    </source>
</evidence>
<keyword evidence="2" id="KW-0479">Metal-binding</keyword>
<keyword evidence="4" id="KW-0408">Iron</keyword>